<evidence type="ECO:0000256" key="2">
    <source>
        <dbReference type="ARBA" id="ARBA00004141"/>
    </source>
</evidence>
<evidence type="ECO:0000256" key="5">
    <source>
        <dbReference type="ARBA" id="ARBA00022519"/>
    </source>
</evidence>
<evidence type="ECO:0000256" key="3">
    <source>
        <dbReference type="ARBA" id="ARBA00005985"/>
    </source>
</evidence>
<evidence type="ECO:0000256" key="11">
    <source>
        <dbReference type="ARBA" id="ARBA00023136"/>
    </source>
</evidence>
<dbReference type="InterPro" id="IPR000537">
    <property type="entry name" value="UbiA_prenyltransferase"/>
</dbReference>
<keyword evidence="7 12" id="KW-0831">Ubiquinone biosynthesis</keyword>
<evidence type="ECO:0000256" key="12">
    <source>
        <dbReference type="HAMAP-Rule" id="MF_01635"/>
    </source>
</evidence>
<dbReference type="AlphaFoldDB" id="A0A4Y7XD61"/>
<evidence type="ECO:0000256" key="13">
    <source>
        <dbReference type="NCBIfam" id="TIGR01474"/>
    </source>
</evidence>
<dbReference type="InterPro" id="IPR039653">
    <property type="entry name" value="Prenyltransferase"/>
</dbReference>
<reference evidence="14 15" key="1">
    <citation type="submission" date="2019-03" db="EMBL/GenBank/DDBJ databases">
        <title>Alkanindiges illinoisensis: a potential pathogenic isolated from ascites of a gastric cancer patient with abdominal metastasis.</title>
        <authorList>
            <person name="Hu X."/>
            <person name="Yang B."/>
            <person name="Yan X."/>
            <person name="Lin L."/>
            <person name="Zhao H."/>
            <person name="Zhou F."/>
            <person name="Su B."/>
            <person name="Chen J."/>
            <person name="Rui Y."/>
            <person name="Wang Q."/>
            <person name="Zheng L."/>
        </authorList>
    </citation>
    <scope>NUCLEOTIDE SEQUENCE [LARGE SCALE GENOMIC DNA]</scope>
    <source>
        <strain evidence="14 15">NFYY 23406</strain>
    </source>
</reference>
<keyword evidence="6 12" id="KW-0808">Transferase</keyword>
<keyword evidence="11 12" id="KW-0472">Membrane</keyword>
<dbReference type="EC" id="2.5.1.39" evidence="12 13"/>
<comment type="cofactor">
    <cofactor evidence="1 12">
        <name>Mg(2+)</name>
        <dbReference type="ChEBI" id="CHEBI:18420"/>
    </cofactor>
</comment>
<comment type="caution">
    <text evidence="14">The sequence shown here is derived from an EMBL/GenBank/DDBJ whole genome shotgun (WGS) entry which is preliminary data.</text>
</comment>
<dbReference type="FunFam" id="1.10.357.140:FF:000002">
    <property type="entry name" value="4-hydroxybenzoate octaprenyltransferase"/>
    <property type="match status" value="1"/>
</dbReference>
<dbReference type="NCBIfam" id="TIGR01474">
    <property type="entry name" value="ubiA_proteo"/>
    <property type="match status" value="1"/>
</dbReference>
<dbReference type="STRING" id="1120977.GCA_000619845_00352"/>
<sequence>MQLDTPPSLPPLNWQQRLRAYIQLTRFDKPIGTELLLWPTFWAVWIAAEGHPSFKVLLILFLGVIFMRAAGCAINDFADRKVDGRVERTKHRPLPSGLISAKEALAVFAVLVLASASLLLFLPIQAFYWSFGALGLAAIYPFMKRYTYLPQFVLGAAFSWAIPMAYVAQGQTPDLSCWLLYSANLLWTVAYDTQYAMTDRPDDLKIGVKSTAILFGKYDLAIIAVLQLASLGLLAWVFNLHHLFNSFTGWATLAIVLGLFIYQLVKTLDRQPAHTFWAFRHNRWVGLVIWLGIVASYLL</sequence>
<dbReference type="PANTHER" id="PTHR11048:SF28">
    <property type="entry name" value="4-HYDROXYBENZOATE POLYPRENYLTRANSFERASE, MITOCHONDRIAL"/>
    <property type="match status" value="1"/>
</dbReference>
<evidence type="ECO:0000313" key="15">
    <source>
        <dbReference type="Proteomes" id="UP000297834"/>
    </source>
</evidence>
<comment type="pathway">
    <text evidence="12">Cofactor biosynthesis; ubiquinone biosynthesis.</text>
</comment>
<dbReference type="HAMAP" id="MF_01635">
    <property type="entry name" value="UbiA"/>
    <property type="match status" value="1"/>
</dbReference>
<dbReference type="Gene3D" id="1.20.120.1780">
    <property type="entry name" value="UbiA prenyltransferase"/>
    <property type="match status" value="1"/>
</dbReference>
<feature type="transmembrane region" description="Helical" evidence="12">
    <location>
        <begin position="218"/>
        <end position="238"/>
    </location>
</feature>
<evidence type="ECO:0000313" key="14">
    <source>
        <dbReference type="EMBL" id="TEU27269.1"/>
    </source>
</evidence>
<feature type="transmembrane region" description="Helical" evidence="12">
    <location>
        <begin position="148"/>
        <end position="166"/>
    </location>
</feature>
<dbReference type="InterPro" id="IPR044878">
    <property type="entry name" value="UbiA_sf"/>
</dbReference>
<dbReference type="UniPathway" id="UPA00232"/>
<evidence type="ECO:0000256" key="7">
    <source>
        <dbReference type="ARBA" id="ARBA00022688"/>
    </source>
</evidence>
<evidence type="ECO:0000256" key="10">
    <source>
        <dbReference type="ARBA" id="ARBA00022989"/>
    </source>
</evidence>
<dbReference type="PANTHER" id="PTHR11048">
    <property type="entry name" value="PRENYLTRANSFERASES"/>
    <property type="match status" value="1"/>
</dbReference>
<feature type="transmembrane region" description="Helical" evidence="12">
    <location>
        <begin position="178"/>
        <end position="197"/>
    </location>
</feature>
<proteinExistence type="inferred from homology"/>
<name>A0A4Y7XD61_9GAMM</name>
<comment type="subcellular location">
    <subcellularLocation>
        <location evidence="12">Cell inner membrane</location>
        <topology evidence="12">Multi-pass membrane protein</topology>
    </subcellularLocation>
    <subcellularLocation>
        <location evidence="2">Membrane</location>
        <topology evidence="2">Multi-pass membrane protein</topology>
    </subcellularLocation>
</comment>
<gene>
    <name evidence="12" type="primary">ubiA</name>
    <name evidence="14" type="ORF">E2B99_07085</name>
</gene>
<comment type="function">
    <text evidence="12">Catalyzes the prenylation of para-hydroxybenzoate (PHB) with an all-trans polyprenyl group. Mediates the second step in the final reaction sequence of ubiquinone-8 (UQ-8) biosynthesis, which is the condensation of the polyisoprenoid side chain with PHB, generating the first membrane-bound Q intermediate 3-octaprenyl-4-hydroxybenzoate.</text>
</comment>
<feature type="transmembrane region" description="Helical" evidence="12">
    <location>
        <begin position="277"/>
        <end position="298"/>
    </location>
</feature>
<dbReference type="Pfam" id="PF01040">
    <property type="entry name" value="UbiA"/>
    <property type="match status" value="1"/>
</dbReference>
<keyword evidence="4 12" id="KW-1003">Cell membrane</keyword>
<keyword evidence="9 12" id="KW-0460">Magnesium</keyword>
<organism evidence="14 15">
    <name type="scientific">Alkanindiges illinoisensis</name>
    <dbReference type="NCBI Taxonomy" id="197183"/>
    <lineage>
        <taxon>Bacteria</taxon>
        <taxon>Pseudomonadati</taxon>
        <taxon>Pseudomonadota</taxon>
        <taxon>Gammaproteobacteria</taxon>
        <taxon>Moraxellales</taxon>
        <taxon>Moraxellaceae</taxon>
        <taxon>Alkanindiges</taxon>
    </lineage>
</organism>
<feature type="transmembrane region" description="Helical" evidence="12">
    <location>
        <begin position="99"/>
        <end position="120"/>
    </location>
</feature>
<comment type="catalytic activity">
    <reaction evidence="12">
        <text>all-trans-octaprenyl diphosphate + 4-hydroxybenzoate = 4-hydroxy-3-(all-trans-octaprenyl)benzoate + diphosphate</text>
        <dbReference type="Rhea" id="RHEA:27782"/>
        <dbReference type="ChEBI" id="CHEBI:1617"/>
        <dbReference type="ChEBI" id="CHEBI:17879"/>
        <dbReference type="ChEBI" id="CHEBI:33019"/>
        <dbReference type="ChEBI" id="CHEBI:57711"/>
        <dbReference type="EC" id="2.5.1.39"/>
    </reaction>
</comment>
<dbReference type="EMBL" id="SNTY01000024">
    <property type="protein sequence ID" value="TEU27269.1"/>
    <property type="molecule type" value="Genomic_DNA"/>
</dbReference>
<comment type="similarity">
    <text evidence="3 12">Belongs to the UbiA prenyltransferase family.</text>
</comment>
<dbReference type="Gene3D" id="1.10.357.140">
    <property type="entry name" value="UbiA prenyltransferase"/>
    <property type="match status" value="1"/>
</dbReference>
<dbReference type="GO" id="GO:0005886">
    <property type="term" value="C:plasma membrane"/>
    <property type="evidence" value="ECO:0007669"/>
    <property type="project" value="UniProtKB-SubCell"/>
</dbReference>
<dbReference type="InterPro" id="IPR006370">
    <property type="entry name" value="HB_polyprenyltransferase-like"/>
</dbReference>
<evidence type="ECO:0000256" key="8">
    <source>
        <dbReference type="ARBA" id="ARBA00022692"/>
    </source>
</evidence>
<evidence type="ECO:0000256" key="6">
    <source>
        <dbReference type="ARBA" id="ARBA00022679"/>
    </source>
</evidence>
<dbReference type="FunFam" id="1.20.120.1780:FF:000001">
    <property type="entry name" value="4-hydroxybenzoate octaprenyltransferase"/>
    <property type="match status" value="1"/>
</dbReference>
<evidence type="ECO:0000256" key="9">
    <source>
        <dbReference type="ARBA" id="ARBA00022842"/>
    </source>
</evidence>
<keyword evidence="15" id="KW-1185">Reference proteome</keyword>
<keyword evidence="5 12" id="KW-0997">Cell inner membrane</keyword>
<keyword evidence="8 12" id="KW-0812">Transmembrane</keyword>
<dbReference type="GO" id="GO:0006744">
    <property type="term" value="P:ubiquinone biosynthetic process"/>
    <property type="evidence" value="ECO:0007669"/>
    <property type="project" value="UniProtKB-UniRule"/>
</dbReference>
<dbReference type="OrthoDB" id="9782418at2"/>
<dbReference type="RefSeq" id="WP_134244225.1">
    <property type="nucleotide sequence ID" value="NZ_SNTY01000024.1"/>
</dbReference>
<keyword evidence="10 12" id="KW-1133">Transmembrane helix</keyword>
<dbReference type="GO" id="GO:0008412">
    <property type="term" value="F:4-hydroxybenzoate polyprenyltransferase activity"/>
    <property type="evidence" value="ECO:0007669"/>
    <property type="project" value="UniProtKB-UniRule"/>
</dbReference>
<dbReference type="CDD" id="cd13959">
    <property type="entry name" value="PT_UbiA_COQ2"/>
    <property type="match status" value="1"/>
</dbReference>
<feature type="transmembrane region" description="Helical" evidence="12">
    <location>
        <begin position="54"/>
        <end position="78"/>
    </location>
</feature>
<evidence type="ECO:0000256" key="4">
    <source>
        <dbReference type="ARBA" id="ARBA00022475"/>
    </source>
</evidence>
<protein>
    <recommendedName>
        <fullName evidence="12 13">4-hydroxybenzoate octaprenyltransferase</fullName>
        <ecNumber evidence="12 13">2.5.1.39</ecNumber>
    </recommendedName>
    <alternativeName>
        <fullName evidence="12">4-HB polyprenyltransferase</fullName>
    </alternativeName>
</protein>
<evidence type="ECO:0000256" key="1">
    <source>
        <dbReference type="ARBA" id="ARBA00001946"/>
    </source>
</evidence>
<feature type="transmembrane region" description="Helical" evidence="12">
    <location>
        <begin position="244"/>
        <end position="265"/>
    </location>
</feature>
<accession>A0A4Y7XD61</accession>
<dbReference type="Proteomes" id="UP000297834">
    <property type="component" value="Unassembled WGS sequence"/>
</dbReference>